<protein>
    <submittedName>
        <fullName evidence="2">Uncharacterized protein</fullName>
    </submittedName>
</protein>
<evidence type="ECO:0000313" key="3">
    <source>
        <dbReference type="Proteomes" id="UP000321523"/>
    </source>
</evidence>
<keyword evidence="1" id="KW-0472">Membrane</keyword>
<feature type="transmembrane region" description="Helical" evidence="1">
    <location>
        <begin position="14"/>
        <end position="36"/>
    </location>
</feature>
<feature type="transmembrane region" description="Helical" evidence="1">
    <location>
        <begin position="86"/>
        <end position="108"/>
    </location>
</feature>
<dbReference type="RefSeq" id="WP_147041267.1">
    <property type="nucleotide sequence ID" value="NZ_BJYZ01000077.1"/>
</dbReference>
<sequence length="124" mass="13587">MPEPKQHTLEDDELFLVSFIMLALGNGILIAIALMIWRNQALDVDDELVRWVLAAIALRIFSLQLLRRCTDKLDLAVADTAMAFAAMLLSLIHGFVAGAVVTGGIGLLHGYRALQHSLDTSCRT</sequence>
<feature type="transmembrane region" description="Helical" evidence="1">
    <location>
        <begin position="48"/>
        <end position="66"/>
    </location>
</feature>
<keyword evidence="1" id="KW-0812">Transmembrane</keyword>
<accession>A0A512E3R2</accession>
<keyword evidence="1" id="KW-1133">Transmembrane helix</keyword>
<gene>
    <name evidence="2" type="ORF">SAE02_75110</name>
</gene>
<proteinExistence type="predicted"/>
<reference evidence="2 3" key="1">
    <citation type="submission" date="2019-07" db="EMBL/GenBank/DDBJ databases">
        <title>Whole genome shotgun sequence of Skermanella aerolata NBRC 106429.</title>
        <authorList>
            <person name="Hosoyama A."/>
            <person name="Uohara A."/>
            <person name="Ohji S."/>
            <person name="Ichikawa N."/>
        </authorList>
    </citation>
    <scope>NUCLEOTIDE SEQUENCE [LARGE SCALE GENOMIC DNA]</scope>
    <source>
        <strain evidence="2 3">NBRC 106429</strain>
    </source>
</reference>
<dbReference type="EMBL" id="BJYZ01000077">
    <property type="protein sequence ID" value="GEO43363.1"/>
    <property type="molecule type" value="Genomic_DNA"/>
</dbReference>
<name>A0A512E3R2_9PROT</name>
<organism evidence="2 3">
    <name type="scientific">Skermanella aerolata</name>
    <dbReference type="NCBI Taxonomy" id="393310"/>
    <lineage>
        <taxon>Bacteria</taxon>
        <taxon>Pseudomonadati</taxon>
        <taxon>Pseudomonadota</taxon>
        <taxon>Alphaproteobacteria</taxon>
        <taxon>Rhodospirillales</taxon>
        <taxon>Azospirillaceae</taxon>
        <taxon>Skermanella</taxon>
    </lineage>
</organism>
<dbReference type="Proteomes" id="UP000321523">
    <property type="component" value="Unassembled WGS sequence"/>
</dbReference>
<comment type="caution">
    <text evidence="2">The sequence shown here is derived from an EMBL/GenBank/DDBJ whole genome shotgun (WGS) entry which is preliminary data.</text>
</comment>
<evidence type="ECO:0000313" key="2">
    <source>
        <dbReference type="EMBL" id="GEO43363.1"/>
    </source>
</evidence>
<keyword evidence="3" id="KW-1185">Reference proteome</keyword>
<evidence type="ECO:0000256" key="1">
    <source>
        <dbReference type="SAM" id="Phobius"/>
    </source>
</evidence>
<dbReference type="AlphaFoldDB" id="A0A512E3R2"/>